<dbReference type="EMBL" id="QUSF01000200">
    <property type="protein sequence ID" value="RLV87464.1"/>
    <property type="molecule type" value="Genomic_DNA"/>
</dbReference>
<feature type="region of interest" description="Disordered" evidence="1">
    <location>
        <begin position="1"/>
        <end position="22"/>
    </location>
</feature>
<reference evidence="2 3" key="1">
    <citation type="journal article" date="2018" name="Proc. R. Soc. B">
        <title>A non-coding region near Follistatin controls head colour polymorphism in the Gouldian finch.</title>
        <authorList>
            <person name="Toomey M.B."/>
            <person name="Marques C.I."/>
            <person name="Andrade P."/>
            <person name="Araujo P.M."/>
            <person name="Sabatino S."/>
            <person name="Gazda M.A."/>
            <person name="Afonso S."/>
            <person name="Lopes R.J."/>
            <person name="Corbo J.C."/>
            <person name="Carneiro M."/>
        </authorList>
    </citation>
    <scope>NUCLEOTIDE SEQUENCE [LARGE SCALE GENOMIC DNA]</scope>
    <source>
        <strain evidence="2">Red01</strain>
        <tissue evidence="2">Muscle</tissue>
    </source>
</reference>
<proteinExistence type="predicted"/>
<protein>
    <submittedName>
        <fullName evidence="2">Uncharacterized protein</fullName>
    </submittedName>
</protein>
<dbReference type="AlphaFoldDB" id="A0A3L8RUQ9"/>
<sequence>MKSRNLSDRVLTSASSGFPLEVPPGMKAALPKEPAQNTNRLALAEVSDGEGEGGAHAATQAHLQMFWEALGGKRSP</sequence>
<organism evidence="2 3">
    <name type="scientific">Chloebia gouldiae</name>
    <name type="common">Gouldian finch</name>
    <name type="synonym">Erythrura gouldiae</name>
    <dbReference type="NCBI Taxonomy" id="44316"/>
    <lineage>
        <taxon>Eukaryota</taxon>
        <taxon>Metazoa</taxon>
        <taxon>Chordata</taxon>
        <taxon>Craniata</taxon>
        <taxon>Vertebrata</taxon>
        <taxon>Euteleostomi</taxon>
        <taxon>Archelosauria</taxon>
        <taxon>Archosauria</taxon>
        <taxon>Dinosauria</taxon>
        <taxon>Saurischia</taxon>
        <taxon>Theropoda</taxon>
        <taxon>Coelurosauria</taxon>
        <taxon>Aves</taxon>
        <taxon>Neognathae</taxon>
        <taxon>Neoaves</taxon>
        <taxon>Telluraves</taxon>
        <taxon>Australaves</taxon>
        <taxon>Passeriformes</taxon>
        <taxon>Passeroidea</taxon>
        <taxon>Passeridae</taxon>
        <taxon>Chloebia</taxon>
    </lineage>
</organism>
<evidence type="ECO:0000313" key="2">
    <source>
        <dbReference type="EMBL" id="RLV87464.1"/>
    </source>
</evidence>
<gene>
    <name evidence="2" type="ORF">DV515_00015667</name>
</gene>
<dbReference type="Proteomes" id="UP000276834">
    <property type="component" value="Unassembled WGS sequence"/>
</dbReference>
<accession>A0A3L8RUQ9</accession>
<evidence type="ECO:0000313" key="3">
    <source>
        <dbReference type="Proteomes" id="UP000276834"/>
    </source>
</evidence>
<comment type="caution">
    <text evidence="2">The sequence shown here is derived from an EMBL/GenBank/DDBJ whole genome shotgun (WGS) entry which is preliminary data.</text>
</comment>
<evidence type="ECO:0000256" key="1">
    <source>
        <dbReference type="SAM" id="MobiDB-lite"/>
    </source>
</evidence>
<name>A0A3L8RUQ9_CHLGU</name>
<keyword evidence="3" id="KW-1185">Reference proteome</keyword>